<protein>
    <submittedName>
        <fullName evidence="11">Glycosyltransferase family 39 protein</fullName>
    </submittedName>
</protein>
<gene>
    <name evidence="11" type="ORF">F1188_09315</name>
</gene>
<feature type="region of interest" description="Disordered" evidence="8">
    <location>
        <begin position="1"/>
        <end position="21"/>
    </location>
</feature>
<feature type="transmembrane region" description="Helical" evidence="9">
    <location>
        <begin position="411"/>
        <end position="431"/>
    </location>
</feature>
<evidence type="ECO:0000256" key="9">
    <source>
        <dbReference type="SAM" id="Phobius"/>
    </source>
</evidence>
<evidence type="ECO:0000256" key="1">
    <source>
        <dbReference type="ARBA" id="ARBA00004651"/>
    </source>
</evidence>
<feature type="transmembrane region" description="Helical" evidence="9">
    <location>
        <begin position="384"/>
        <end position="402"/>
    </location>
</feature>
<keyword evidence="3" id="KW-0328">Glycosyltransferase</keyword>
<proteinExistence type="predicted"/>
<keyword evidence="6 9" id="KW-1133">Transmembrane helix</keyword>
<reference evidence="11 12" key="1">
    <citation type="submission" date="2019-09" db="EMBL/GenBank/DDBJ databases">
        <title>Genome sequence of Roseospira marina, one of the more divergent members of the non-sulfur purple photosynthetic bacterial family, the Rhodospirillaceae.</title>
        <authorList>
            <person name="Meyer T."/>
            <person name="Kyndt J."/>
        </authorList>
    </citation>
    <scope>NUCLEOTIDE SEQUENCE [LARGE SCALE GENOMIC DNA]</scope>
    <source>
        <strain evidence="11 12">DSM 15113</strain>
    </source>
</reference>
<organism evidence="11 12">
    <name type="scientific">Roseospira marina</name>
    <dbReference type="NCBI Taxonomy" id="140057"/>
    <lineage>
        <taxon>Bacteria</taxon>
        <taxon>Pseudomonadati</taxon>
        <taxon>Pseudomonadota</taxon>
        <taxon>Alphaproteobacteria</taxon>
        <taxon>Rhodospirillales</taxon>
        <taxon>Rhodospirillaceae</taxon>
        <taxon>Roseospira</taxon>
    </lineage>
</organism>
<evidence type="ECO:0000313" key="12">
    <source>
        <dbReference type="Proteomes" id="UP000324065"/>
    </source>
</evidence>
<feature type="transmembrane region" description="Helical" evidence="9">
    <location>
        <begin position="136"/>
        <end position="155"/>
    </location>
</feature>
<dbReference type="Proteomes" id="UP000324065">
    <property type="component" value="Unassembled WGS sequence"/>
</dbReference>
<dbReference type="GO" id="GO:0016763">
    <property type="term" value="F:pentosyltransferase activity"/>
    <property type="evidence" value="ECO:0007669"/>
    <property type="project" value="TreeGrafter"/>
</dbReference>
<dbReference type="PANTHER" id="PTHR33908:SF11">
    <property type="entry name" value="MEMBRANE PROTEIN"/>
    <property type="match status" value="1"/>
</dbReference>
<dbReference type="PANTHER" id="PTHR33908">
    <property type="entry name" value="MANNOSYLTRANSFERASE YKCB-RELATED"/>
    <property type="match status" value="1"/>
</dbReference>
<feature type="compositionally biased region" description="Polar residues" evidence="8">
    <location>
        <begin position="104"/>
        <end position="115"/>
    </location>
</feature>
<comment type="subcellular location">
    <subcellularLocation>
        <location evidence="1">Cell membrane</location>
        <topology evidence="1">Multi-pass membrane protein</topology>
    </subcellularLocation>
</comment>
<feature type="transmembrane region" description="Helical" evidence="9">
    <location>
        <begin position="284"/>
        <end position="317"/>
    </location>
</feature>
<evidence type="ECO:0000313" key="11">
    <source>
        <dbReference type="EMBL" id="KAA5605803.1"/>
    </source>
</evidence>
<dbReference type="EMBL" id="VWPJ01000007">
    <property type="protein sequence ID" value="KAA5605803.1"/>
    <property type="molecule type" value="Genomic_DNA"/>
</dbReference>
<feature type="transmembrane region" description="Helical" evidence="9">
    <location>
        <begin position="468"/>
        <end position="489"/>
    </location>
</feature>
<dbReference type="GO" id="GO:0005886">
    <property type="term" value="C:plasma membrane"/>
    <property type="evidence" value="ECO:0007669"/>
    <property type="project" value="UniProtKB-SubCell"/>
</dbReference>
<dbReference type="InterPro" id="IPR050297">
    <property type="entry name" value="LipidA_mod_glycosyltrf_83"/>
</dbReference>
<keyword evidence="5 9" id="KW-0812">Transmembrane</keyword>
<comment type="caution">
    <text evidence="11">The sequence shown here is derived from an EMBL/GenBank/DDBJ whole genome shotgun (WGS) entry which is preliminary data.</text>
</comment>
<keyword evidence="2" id="KW-1003">Cell membrane</keyword>
<evidence type="ECO:0000256" key="5">
    <source>
        <dbReference type="ARBA" id="ARBA00022692"/>
    </source>
</evidence>
<dbReference type="InterPro" id="IPR038731">
    <property type="entry name" value="RgtA/B/C-like"/>
</dbReference>
<feature type="region of interest" description="Disordered" evidence="8">
    <location>
        <begin position="81"/>
        <end position="115"/>
    </location>
</feature>
<keyword evidence="7 9" id="KW-0472">Membrane</keyword>
<dbReference type="OrthoDB" id="9811222at2"/>
<evidence type="ECO:0000256" key="6">
    <source>
        <dbReference type="ARBA" id="ARBA00022989"/>
    </source>
</evidence>
<keyword evidence="12" id="KW-1185">Reference proteome</keyword>
<sequence>MGRRPRATRSTAIMPCPNSRRSPAWIPARRLTESSVRRRPWSSSAPAIRRPDARCGPRIMPPCWKSCGLLGMTAYRPFCPEPATKRRSTSARAPELPTSRGVPSMSSTAAPSVTTGMPGRTHAFWRWLDPGDPARATLILILVTAVIRLGLAVLMDFGNGESYYLAGTRVPHLSYFDQPPLALWLGWAMLALTGSDDPAIIRLPFIVLFAGTTWMLFTLTRRLYSPRAGFYAALLLNVSAVFTVSVGGWFQPDGPLMLFWLVTAWALVRVMLPEPGTMGPARIWGWWLFIGISLGLTVLSKYHAAFLIAGAGLFALTRRDQWRWVSHPAPYVAMLVAFVVASPVLIWNLQNDWVSFAFQGGRSVESAGLRPEWLLRSVLGQMTWLLPWVWLPMIWVFARALIAGPSAREDWFLACVALGPIAFFTIVALWAPLGFHFHWQAPGYLMLFPLLGRFAANGVTQRPRLTRGWLGTSVTVTTVVIAVLASHIATNWIAHVMPLEKDPTLEALEWRDQRDDLRARGLLGQPRTFAAATHWVEGGKVDSAVGGAMPVVVLSDDPRNLAFTLDLTTVEGWDVLMMGTDHRLKDPAARFSQTIRGGVELVDRFDLTRGGDVVLRDVGVFLAHNFSVRHRIEFDGTDPDSYFGEGWGAFEGGPGARAIDAEAATLHFDIEPRVRYGHLVLRARSSGGQQTLRVAWEGQPVGRLVLPEDGSAVDLVVPVPGDRRVGRWQGTLTLTPERPGVTVERVTLDPVSSPHPTGAGR</sequence>
<name>A0A5M6IC81_9PROT</name>
<evidence type="ECO:0000256" key="7">
    <source>
        <dbReference type="ARBA" id="ARBA00023136"/>
    </source>
</evidence>
<feature type="transmembrane region" description="Helical" evidence="9">
    <location>
        <begin position="329"/>
        <end position="349"/>
    </location>
</feature>
<dbReference type="GO" id="GO:0009103">
    <property type="term" value="P:lipopolysaccharide biosynthetic process"/>
    <property type="evidence" value="ECO:0007669"/>
    <property type="project" value="UniProtKB-ARBA"/>
</dbReference>
<feature type="transmembrane region" description="Helical" evidence="9">
    <location>
        <begin position="437"/>
        <end position="456"/>
    </location>
</feature>
<evidence type="ECO:0000256" key="4">
    <source>
        <dbReference type="ARBA" id="ARBA00022679"/>
    </source>
</evidence>
<evidence type="ECO:0000256" key="3">
    <source>
        <dbReference type="ARBA" id="ARBA00022676"/>
    </source>
</evidence>
<feature type="transmembrane region" description="Helical" evidence="9">
    <location>
        <begin position="199"/>
        <end position="217"/>
    </location>
</feature>
<dbReference type="AlphaFoldDB" id="A0A5M6IC81"/>
<feature type="transmembrane region" description="Helical" evidence="9">
    <location>
        <begin position="229"/>
        <end position="249"/>
    </location>
</feature>
<evidence type="ECO:0000259" key="10">
    <source>
        <dbReference type="Pfam" id="PF13231"/>
    </source>
</evidence>
<accession>A0A5M6IC81</accession>
<feature type="domain" description="Glycosyltransferase RgtA/B/C/D-like" evidence="10">
    <location>
        <begin position="177"/>
        <end position="347"/>
    </location>
</feature>
<evidence type="ECO:0000256" key="2">
    <source>
        <dbReference type="ARBA" id="ARBA00022475"/>
    </source>
</evidence>
<keyword evidence="4 11" id="KW-0808">Transferase</keyword>
<evidence type="ECO:0000256" key="8">
    <source>
        <dbReference type="SAM" id="MobiDB-lite"/>
    </source>
</evidence>
<dbReference type="Pfam" id="PF13231">
    <property type="entry name" value="PMT_2"/>
    <property type="match status" value="1"/>
</dbReference>